<dbReference type="GO" id="GO:0006515">
    <property type="term" value="P:protein quality control for misfolded or incompletely synthesized proteins"/>
    <property type="evidence" value="ECO:0007669"/>
    <property type="project" value="TreeGrafter"/>
</dbReference>
<reference evidence="2 3" key="1">
    <citation type="submission" date="2015-04" db="EMBL/GenBank/DDBJ databases">
        <authorList>
            <person name="Heijne W.H."/>
            <person name="Fedorova N.D."/>
            <person name="Nierman W.C."/>
            <person name="Vollebregt A.W."/>
            <person name="Zhao Z."/>
            <person name="Wu L."/>
            <person name="Kumar M."/>
            <person name="Stam H."/>
            <person name="van den Berg M.A."/>
            <person name="Pel H.J."/>
        </authorList>
    </citation>
    <scope>NUCLEOTIDE SEQUENCE [LARGE SCALE GENOMIC DNA]</scope>
    <source>
        <strain evidence="2 3">CBS 393.64</strain>
    </source>
</reference>
<dbReference type="GO" id="GO:0031942">
    <property type="term" value="C:i-AAA complex"/>
    <property type="evidence" value="ECO:0007669"/>
    <property type="project" value="TreeGrafter"/>
</dbReference>
<dbReference type="InterPro" id="IPR040201">
    <property type="entry name" value="Mrg3-like"/>
</dbReference>
<keyword evidence="1" id="KW-0812">Transmembrane</keyword>
<accession>A0A0F4YTG3</accession>
<gene>
    <name evidence="2" type="ORF">T310_4369</name>
</gene>
<dbReference type="RefSeq" id="XP_013328194.1">
    <property type="nucleotide sequence ID" value="XM_013472740.1"/>
</dbReference>
<dbReference type="GO" id="GO:0051787">
    <property type="term" value="F:misfolded protein binding"/>
    <property type="evidence" value="ECO:0007669"/>
    <property type="project" value="TreeGrafter"/>
</dbReference>
<evidence type="ECO:0000256" key="1">
    <source>
        <dbReference type="SAM" id="Phobius"/>
    </source>
</evidence>
<dbReference type="OrthoDB" id="10050400at2759"/>
<feature type="transmembrane region" description="Helical" evidence="1">
    <location>
        <begin position="86"/>
        <end position="107"/>
    </location>
</feature>
<dbReference type="EMBL" id="LASV01000179">
    <property type="protein sequence ID" value="KKA21582.1"/>
    <property type="molecule type" value="Genomic_DNA"/>
</dbReference>
<dbReference type="AlphaFoldDB" id="A0A0F4YTG3"/>
<dbReference type="Gene3D" id="1.25.40.10">
    <property type="entry name" value="Tetratricopeptide repeat domain"/>
    <property type="match status" value="1"/>
</dbReference>
<dbReference type="STRING" id="1408163.A0A0F4YTG3"/>
<organism evidence="2 3">
    <name type="scientific">Rasamsonia emersonii (strain ATCC 16479 / CBS 393.64 / IMI 116815)</name>
    <dbReference type="NCBI Taxonomy" id="1408163"/>
    <lineage>
        <taxon>Eukaryota</taxon>
        <taxon>Fungi</taxon>
        <taxon>Dikarya</taxon>
        <taxon>Ascomycota</taxon>
        <taxon>Pezizomycotina</taxon>
        <taxon>Eurotiomycetes</taxon>
        <taxon>Eurotiomycetidae</taxon>
        <taxon>Eurotiales</taxon>
        <taxon>Trichocomaceae</taxon>
        <taxon>Rasamsonia</taxon>
    </lineage>
</organism>
<evidence type="ECO:0000313" key="2">
    <source>
        <dbReference type="EMBL" id="KKA21582.1"/>
    </source>
</evidence>
<dbReference type="PANTHER" id="PTHR28142:SF1">
    <property type="entry name" value="MITOCHONDRIAL INNER MEMBRANE I-AAA PROTEASE SUPERCOMPLEX SUBUNIT MGR3-RELATED"/>
    <property type="match status" value="1"/>
</dbReference>
<dbReference type="InterPro" id="IPR011990">
    <property type="entry name" value="TPR-like_helical_dom_sf"/>
</dbReference>
<name>A0A0F4YTG3_RASE3</name>
<keyword evidence="1" id="KW-0472">Membrane</keyword>
<dbReference type="GeneID" id="25316717"/>
<keyword evidence="1" id="KW-1133">Transmembrane helix</keyword>
<comment type="caution">
    <text evidence="2">The sequence shown here is derived from an EMBL/GenBank/DDBJ whole genome shotgun (WGS) entry which is preliminary data.</text>
</comment>
<protein>
    <submittedName>
        <fullName evidence="2">TPR domain protein</fullName>
    </submittedName>
</protein>
<dbReference type="PANTHER" id="PTHR28142">
    <property type="entry name" value="MITOCHONDRIAL INNER MEMBRANE I-AAA PROTEASE SUPERCOMPLEX SUBUNIT MGR3-RELATED"/>
    <property type="match status" value="1"/>
</dbReference>
<sequence>MLSRASRRFCAFNAPTIRVPQNPPCRSFFSGTRPSIRSSNNKYDRPHATRVFIAYPRTHARSLTFVQRFRLGFREASKGIWRKNPILFPLAIISLIGTSALFAYIVYVQITEVNPQYQNFPPKVRQALKVAIYYTDVKLKPSTALKLYKEALRLAAEEGMHPYSDEVLGIKLKVADMLEKAGLIEKAVKVLEQTKKEALAWVEEGRRRKDLKDQQAAGKTDSIAVTDPDALEVEQAAKAAEEDEERQRSKVLRKVIGMELALATFYDSEQIQDKKKAEAAQVAAVELCLKEMQRRQGLGLPVVVDEADGTWLSSTEVASVMNDLGQTYLLREKAQLALPLFMQALAMIREAEGTTPTCKQVVLLSLIASSMFNHPHRLELLKDSKKGTAKQSLEQINDATSQWATKTLEVAARVQPPVRDESCDKGCASAATYLGDLAQLRHQWDEAKGRYLEAKKFALESGDDEAIKVANDSLAKLEEDRKKHDKN</sequence>
<keyword evidence="3" id="KW-1185">Reference proteome</keyword>
<dbReference type="Proteomes" id="UP000053958">
    <property type="component" value="Unassembled WGS sequence"/>
</dbReference>
<proteinExistence type="predicted"/>
<evidence type="ECO:0000313" key="3">
    <source>
        <dbReference type="Proteomes" id="UP000053958"/>
    </source>
</evidence>